<evidence type="ECO:0000256" key="2">
    <source>
        <dbReference type="ARBA" id="ARBA00022448"/>
    </source>
</evidence>
<keyword evidence="3" id="KW-0446">Lipid-binding</keyword>
<dbReference type="SUPFAM" id="SSF47699">
    <property type="entry name" value="Bifunctional inhibitor/lipid-transfer protein/seed storage 2S albumin"/>
    <property type="match status" value="1"/>
</dbReference>
<dbReference type="InterPro" id="IPR033872">
    <property type="entry name" value="nsLTP2"/>
</dbReference>
<sequence>MMRSMSYYNVGILCVAVFVVVVGGTQVGEAAVTCNPMELAPCAAAIMSSNSPTAVCCKKLKEQSPCLCQYVKNPNLQRLVNSPNAKKVADTCGSPFPTC</sequence>
<dbReference type="PANTHER" id="PTHR33214">
    <property type="entry name" value="BIFUNCTIONAL INHIBITOR/LIPID-TRANSFER PROTEIN/SEED STORAGE 2S ALBUMIN SUPERFAMILY PROTEIN"/>
    <property type="match status" value="1"/>
</dbReference>
<dbReference type="AlphaFoldDB" id="A0A540M1B3"/>
<gene>
    <name evidence="5" type="ORF">C1H46_022027</name>
</gene>
<dbReference type="EMBL" id="VIEB01000393">
    <property type="protein sequence ID" value="TQD92466.1"/>
    <property type="molecule type" value="Genomic_DNA"/>
</dbReference>
<proteinExistence type="predicted"/>
<keyword evidence="4" id="KW-0732">Signal</keyword>
<keyword evidence="6" id="KW-1185">Reference proteome</keyword>
<dbReference type="STRING" id="106549.A0A540M1B3"/>
<dbReference type="InterPro" id="IPR036312">
    <property type="entry name" value="Bifun_inhib/LTP/seed_sf"/>
</dbReference>
<reference evidence="5 6" key="1">
    <citation type="journal article" date="2019" name="G3 (Bethesda)">
        <title>Sequencing of a Wild Apple (Malus baccata) Genome Unravels the Differences Between Cultivated and Wild Apple Species Regarding Disease Resistance and Cold Tolerance.</title>
        <authorList>
            <person name="Chen X."/>
        </authorList>
    </citation>
    <scope>NUCLEOTIDE SEQUENCE [LARGE SCALE GENOMIC DNA]</scope>
    <source>
        <strain evidence="6">cv. Shandingzi</strain>
        <tissue evidence="5">Leaves</tissue>
    </source>
</reference>
<feature type="signal peptide" evidence="4">
    <location>
        <begin position="1"/>
        <end position="30"/>
    </location>
</feature>
<dbReference type="Proteomes" id="UP000315295">
    <property type="component" value="Unassembled WGS sequence"/>
</dbReference>
<feature type="chain" id="PRO_5022181100" evidence="4">
    <location>
        <begin position="31"/>
        <end position="99"/>
    </location>
</feature>
<name>A0A540M1B3_MALBA</name>
<dbReference type="CDD" id="cd01959">
    <property type="entry name" value="nsLTP2"/>
    <property type="match status" value="1"/>
</dbReference>
<dbReference type="PANTHER" id="PTHR33214:SF69">
    <property type="entry name" value="BIFUNCTIONAL INHIBITOR_LIPID-TRANSFER PROTEIN_SEED STORAGE 2S ALBUMIN SUPERFAMILY PROTEIN"/>
    <property type="match status" value="1"/>
</dbReference>
<evidence type="ECO:0000256" key="1">
    <source>
        <dbReference type="ARBA" id="ARBA00003211"/>
    </source>
</evidence>
<comment type="function">
    <text evidence="1">Plant non-specific lipid-transfer proteins transfer phospholipids as well as galactolipids across membranes. May play a role in wax or cutin deposition in the cell walls of expanding epidermal cells and certain secretory tissues.</text>
</comment>
<keyword evidence="2" id="KW-0813">Transport</keyword>
<protein>
    <submittedName>
        <fullName evidence="5">Uncharacterized protein</fullName>
    </submittedName>
</protein>
<evidence type="ECO:0000313" key="5">
    <source>
        <dbReference type="EMBL" id="TQD92466.1"/>
    </source>
</evidence>
<evidence type="ECO:0000256" key="4">
    <source>
        <dbReference type="SAM" id="SignalP"/>
    </source>
</evidence>
<organism evidence="5 6">
    <name type="scientific">Malus baccata</name>
    <name type="common">Siberian crab apple</name>
    <name type="synonym">Pyrus baccata</name>
    <dbReference type="NCBI Taxonomy" id="106549"/>
    <lineage>
        <taxon>Eukaryota</taxon>
        <taxon>Viridiplantae</taxon>
        <taxon>Streptophyta</taxon>
        <taxon>Embryophyta</taxon>
        <taxon>Tracheophyta</taxon>
        <taxon>Spermatophyta</taxon>
        <taxon>Magnoliopsida</taxon>
        <taxon>eudicotyledons</taxon>
        <taxon>Gunneridae</taxon>
        <taxon>Pentapetalae</taxon>
        <taxon>rosids</taxon>
        <taxon>fabids</taxon>
        <taxon>Rosales</taxon>
        <taxon>Rosaceae</taxon>
        <taxon>Amygdaloideae</taxon>
        <taxon>Maleae</taxon>
        <taxon>Malus</taxon>
    </lineage>
</organism>
<evidence type="ECO:0000256" key="3">
    <source>
        <dbReference type="ARBA" id="ARBA00023121"/>
    </source>
</evidence>
<accession>A0A540M1B3</accession>
<dbReference type="Gene3D" id="1.10.110.10">
    <property type="entry name" value="Plant lipid-transfer and hydrophobic proteins"/>
    <property type="match status" value="1"/>
</dbReference>
<evidence type="ECO:0000313" key="6">
    <source>
        <dbReference type="Proteomes" id="UP000315295"/>
    </source>
</evidence>
<comment type="caution">
    <text evidence="5">The sequence shown here is derived from an EMBL/GenBank/DDBJ whole genome shotgun (WGS) entry which is preliminary data.</text>
</comment>
<dbReference type="GO" id="GO:0006869">
    <property type="term" value="P:lipid transport"/>
    <property type="evidence" value="ECO:0007669"/>
    <property type="project" value="InterPro"/>
</dbReference>
<dbReference type="GO" id="GO:0008289">
    <property type="term" value="F:lipid binding"/>
    <property type="evidence" value="ECO:0007669"/>
    <property type="project" value="UniProtKB-KW"/>
</dbReference>